<dbReference type="Proteomes" id="UP000225074">
    <property type="component" value="Genome"/>
</dbReference>
<dbReference type="EMBL" id="MF036692">
    <property type="protein sequence ID" value="ARW58038.1"/>
    <property type="molecule type" value="Genomic_DNA"/>
</dbReference>
<evidence type="ECO:0000313" key="1">
    <source>
        <dbReference type="EMBL" id="ARW58038.1"/>
    </source>
</evidence>
<organism evidence="1 2">
    <name type="scientific">Serratia phage X20</name>
    <dbReference type="NCBI Taxonomy" id="2006942"/>
    <lineage>
        <taxon>Viruses</taxon>
        <taxon>Duplodnaviria</taxon>
        <taxon>Heunggongvirae</taxon>
        <taxon>Uroviricota</taxon>
        <taxon>Caudoviricetes</taxon>
        <taxon>Pantevenvirales</taxon>
        <taxon>Straboviridae</taxon>
        <taxon>Tevenvirinae</taxon>
        <taxon>Winklervirus</taxon>
        <taxon>Winklervirus xtwenty</taxon>
    </lineage>
</organism>
<dbReference type="KEGG" id="vg:65109779"/>
<sequence>MKRIEEYVILKWAGWDELDDGMQFENCKLNPDFFTPEQMQEFEEALEAEDTDDITVSIQWGESGSVIGVYIGEQYWDFQYGLVNLGRIES</sequence>
<keyword evidence="2" id="KW-1185">Reference proteome</keyword>
<dbReference type="RefSeq" id="YP_010092216.1">
    <property type="nucleotide sequence ID" value="NC_055728.1"/>
</dbReference>
<accession>A0A1Z1LYY9</accession>
<proteinExistence type="predicted"/>
<name>A0A1Z1LYY9_9CAUD</name>
<evidence type="ECO:0000313" key="2">
    <source>
        <dbReference type="Proteomes" id="UP000225074"/>
    </source>
</evidence>
<dbReference type="GeneID" id="65109779"/>
<reference evidence="1 2" key="1">
    <citation type="submission" date="2017-05" db="EMBL/GenBank/DDBJ databases">
        <title>Environmental T4-family bacteriophages evolve to escape abortive infection via multiple routes in a bacterial host employing #altruistic suicide# through Type III toxin-antitoxin systems.</title>
        <authorList>
            <person name="Chen B."/>
            <person name="Akusobi C."/>
            <person name="Fang X."/>
            <person name="Salmond G.P.C."/>
        </authorList>
    </citation>
    <scope>NUCLEOTIDE SEQUENCE [LARGE SCALE GENOMIC DNA]</scope>
</reference>
<protein>
    <submittedName>
        <fullName evidence="1">Uncharacterized protein</fullName>
    </submittedName>
</protein>